<dbReference type="Pfam" id="PF01339">
    <property type="entry name" value="CheB_methylest"/>
    <property type="match status" value="1"/>
</dbReference>
<reference evidence="2 3" key="1">
    <citation type="submission" date="2020-10" db="EMBL/GenBank/DDBJ databases">
        <title>Genome sequences of Pseudomonas isolates.</title>
        <authorList>
            <person name="Wessels L."/>
            <person name="Reich F."/>
            <person name="Hammerl J."/>
        </authorList>
    </citation>
    <scope>NUCLEOTIDE SEQUENCE [LARGE SCALE GENOMIC DNA]</scope>
    <source>
        <strain evidence="2 3">20-MO00624-0</strain>
    </source>
</reference>
<feature type="domain" description="CheB-type methylesterase" evidence="1">
    <location>
        <begin position="2"/>
        <end position="50"/>
    </location>
</feature>
<protein>
    <recommendedName>
        <fullName evidence="1">CheB-type methylesterase domain-containing protein</fullName>
    </recommendedName>
</protein>
<evidence type="ECO:0000259" key="1">
    <source>
        <dbReference type="Pfam" id="PF01339"/>
    </source>
</evidence>
<sequence>MILIGSSAGGFNGLHWLLAKLPPYLKAGVWVVVHISANEQALLDILSQHTL</sequence>
<comment type="caution">
    <text evidence="2">The sequence shown here is derived from an EMBL/GenBank/DDBJ whole genome shotgun (WGS) entry which is preliminary data.</text>
</comment>
<dbReference type="RefSeq" id="WP_196122272.1">
    <property type="nucleotide sequence ID" value="NZ_JADMCD010000014.1"/>
</dbReference>
<dbReference type="SUPFAM" id="SSF52738">
    <property type="entry name" value="Methylesterase CheB, C-terminal domain"/>
    <property type="match status" value="1"/>
</dbReference>
<evidence type="ECO:0000313" key="2">
    <source>
        <dbReference type="EMBL" id="MBF8643195.1"/>
    </source>
</evidence>
<dbReference type="Gene3D" id="3.40.50.180">
    <property type="entry name" value="Methylesterase CheB, C-terminal domain"/>
    <property type="match status" value="1"/>
</dbReference>
<dbReference type="Proteomes" id="UP000626180">
    <property type="component" value="Unassembled WGS sequence"/>
</dbReference>
<organism evidence="2 3">
    <name type="scientific">Pseudomonas luteola</name>
    <dbReference type="NCBI Taxonomy" id="47886"/>
    <lineage>
        <taxon>Bacteria</taxon>
        <taxon>Pseudomonadati</taxon>
        <taxon>Pseudomonadota</taxon>
        <taxon>Gammaproteobacteria</taxon>
        <taxon>Pseudomonadales</taxon>
        <taxon>Pseudomonadaceae</taxon>
        <taxon>Pseudomonas</taxon>
    </lineage>
</organism>
<proteinExistence type="predicted"/>
<gene>
    <name evidence="2" type="ORF">IRZ65_21215</name>
</gene>
<evidence type="ECO:0000313" key="3">
    <source>
        <dbReference type="Proteomes" id="UP000626180"/>
    </source>
</evidence>
<dbReference type="InterPro" id="IPR000673">
    <property type="entry name" value="Sig_transdc_resp-reg_Me-estase"/>
</dbReference>
<accession>A0ABS0FS93</accession>
<name>A0ABS0FS93_PSELU</name>
<dbReference type="EMBL" id="JADMCD010000014">
    <property type="protein sequence ID" value="MBF8643195.1"/>
    <property type="molecule type" value="Genomic_DNA"/>
</dbReference>
<dbReference type="InterPro" id="IPR035909">
    <property type="entry name" value="CheB_C"/>
</dbReference>
<keyword evidence="3" id="KW-1185">Reference proteome</keyword>